<dbReference type="SUPFAM" id="SSF158472">
    <property type="entry name" value="HAMP domain-like"/>
    <property type="match status" value="1"/>
</dbReference>
<dbReference type="InterPro" id="IPR036097">
    <property type="entry name" value="HisK_dim/P_sf"/>
</dbReference>
<evidence type="ECO:0000259" key="16">
    <source>
        <dbReference type="PROSITE" id="PS50885"/>
    </source>
</evidence>
<dbReference type="EC" id="2.7.13.3" evidence="3"/>
<dbReference type="Gene3D" id="3.30.565.10">
    <property type="entry name" value="Histidine kinase-like ATPase, C-terminal domain"/>
    <property type="match status" value="1"/>
</dbReference>
<evidence type="ECO:0000256" key="9">
    <source>
        <dbReference type="ARBA" id="ARBA00022777"/>
    </source>
</evidence>
<comment type="catalytic activity">
    <reaction evidence="1">
        <text>ATP + protein L-histidine = ADP + protein N-phospho-L-histidine.</text>
        <dbReference type="EC" id="2.7.13.3"/>
    </reaction>
</comment>
<keyword evidence="10" id="KW-0067">ATP-binding</keyword>
<dbReference type="FunFam" id="3.30.565.10:FF:000006">
    <property type="entry name" value="Sensor histidine kinase WalK"/>
    <property type="match status" value="1"/>
</dbReference>
<dbReference type="InterPro" id="IPR005467">
    <property type="entry name" value="His_kinase_dom"/>
</dbReference>
<dbReference type="PROSITE" id="PS50109">
    <property type="entry name" value="HIS_KIN"/>
    <property type="match status" value="1"/>
</dbReference>
<keyword evidence="11 14" id="KW-1133">Transmembrane helix</keyword>
<organism evidence="17 18">
    <name type="scientific">Cocleimonas flava</name>
    <dbReference type="NCBI Taxonomy" id="634765"/>
    <lineage>
        <taxon>Bacteria</taxon>
        <taxon>Pseudomonadati</taxon>
        <taxon>Pseudomonadota</taxon>
        <taxon>Gammaproteobacteria</taxon>
        <taxon>Thiotrichales</taxon>
        <taxon>Thiotrichaceae</taxon>
        <taxon>Cocleimonas</taxon>
    </lineage>
</organism>
<dbReference type="CDD" id="cd00082">
    <property type="entry name" value="HisKA"/>
    <property type="match status" value="1"/>
</dbReference>
<evidence type="ECO:0000313" key="18">
    <source>
        <dbReference type="Proteomes" id="UP000294887"/>
    </source>
</evidence>
<dbReference type="Pfam" id="PF00672">
    <property type="entry name" value="HAMP"/>
    <property type="match status" value="1"/>
</dbReference>
<dbReference type="SUPFAM" id="SSF47384">
    <property type="entry name" value="Homodimeric domain of signal transducing histidine kinase"/>
    <property type="match status" value="1"/>
</dbReference>
<dbReference type="CDD" id="cd06225">
    <property type="entry name" value="HAMP"/>
    <property type="match status" value="1"/>
</dbReference>
<feature type="transmembrane region" description="Helical" evidence="14">
    <location>
        <begin position="147"/>
        <end position="170"/>
    </location>
</feature>
<reference evidence="17 18" key="1">
    <citation type="submission" date="2019-03" db="EMBL/GenBank/DDBJ databases">
        <title>Genomic Encyclopedia of Type Strains, Phase IV (KMG-IV): sequencing the most valuable type-strain genomes for metagenomic binning, comparative biology and taxonomic classification.</title>
        <authorList>
            <person name="Goeker M."/>
        </authorList>
    </citation>
    <scope>NUCLEOTIDE SEQUENCE [LARGE SCALE GENOMIC DNA]</scope>
    <source>
        <strain evidence="17 18">DSM 24830</strain>
    </source>
</reference>
<evidence type="ECO:0000256" key="4">
    <source>
        <dbReference type="ARBA" id="ARBA00022475"/>
    </source>
</evidence>
<dbReference type="GO" id="GO:0000155">
    <property type="term" value="F:phosphorelay sensor kinase activity"/>
    <property type="evidence" value="ECO:0007669"/>
    <property type="project" value="InterPro"/>
</dbReference>
<feature type="transmembrane region" description="Helical" evidence="14">
    <location>
        <begin position="6"/>
        <end position="31"/>
    </location>
</feature>
<keyword evidence="18" id="KW-1185">Reference proteome</keyword>
<dbReference type="AlphaFoldDB" id="A0A4R1F896"/>
<dbReference type="SMART" id="SM00387">
    <property type="entry name" value="HATPase_c"/>
    <property type="match status" value="1"/>
</dbReference>
<accession>A0A4R1F896</accession>
<keyword evidence="8" id="KW-0547">Nucleotide-binding</keyword>
<keyword evidence="12" id="KW-0902">Two-component regulatory system</keyword>
<dbReference type="InterPro" id="IPR036890">
    <property type="entry name" value="HATPase_C_sf"/>
</dbReference>
<dbReference type="Pfam" id="PF02518">
    <property type="entry name" value="HATPase_c"/>
    <property type="match status" value="1"/>
</dbReference>
<dbReference type="Proteomes" id="UP000294887">
    <property type="component" value="Unassembled WGS sequence"/>
</dbReference>
<evidence type="ECO:0000313" key="17">
    <source>
        <dbReference type="EMBL" id="TCJ88889.1"/>
    </source>
</evidence>
<dbReference type="PANTHER" id="PTHR45528:SF1">
    <property type="entry name" value="SENSOR HISTIDINE KINASE CPXA"/>
    <property type="match status" value="1"/>
</dbReference>
<evidence type="ECO:0000256" key="7">
    <source>
        <dbReference type="ARBA" id="ARBA00022692"/>
    </source>
</evidence>
<dbReference type="EMBL" id="SMFQ01000002">
    <property type="protein sequence ID" value="TCJ88889.1"/>
    <property type="molecule type" value="Genomic_DNA"/>
</dbReference>
<evidence type="ECO:0000256" key="6">
    <source>
        <dbReference type="ARBA" id="ARBA00022679"/>
    </source>
</evidence>
<dbReference type="PANTHER" id="PTHR45528">
    <property type="entry name" value="SENSOR HISTIDINE KINASE CPXA"/>
    <property type="match status" value="1"/>
</dbReference>
<feature type="domain" description="HAMP" evidence="16">
    <location>
        <begin position="168"/>
        <end position="223"/>
    </location>
</feature>
<name>A0A4R1F896_9GAMM</name>
<dbReference type="PROSITE" id="PS50885">
    <property type="entry name" value="HAMP"/>
    <property type="match status" value="1"/>
</dbReference>
<dbReference type="SMART" id="SM00304">
    <property type="entry name" value="HAMP"/>
    <property type="match status" value="1"/>
</dbReference>
<comment type="caution">
    <text evidence="17">The sequence shown here is derived from an EMBL/GenBank/DDBJ whole genome shotgun (WGS) entry which is preliminary data.</text>
</comment>
<dbReference type="Gene3D" id="1.10.287.130">
    <property type="match status" value="1"/>
</dbReference>
<comment type="subcellular location">
    <subcellularLocation>
        <location evidence="2">Cell membrane</location>
        <topology evidence="2">Multi-pass membrane protein</topology>
    </subcellularLocation>
</comment>
<evidence type="ECO:0000256" key="8">
    <source>
        <dbReference type="ARBA" id="ARBA00022741"/>
    </source>
</evidence>
<dbReference type="SMART" id="SM00388">
    <property type="entry name" value="HisKA"/>
    <property type="match status" value="1"/>
</dbReference>
<dbReference type="InterPro" id="IPR050398">
    <property type="entry name" value="HssS/ArlS-like"/>
</dbReference>
<dbReference type="InterPro" id="IPR003660">
    <property type="entry name" value="HAMP_dom"/>
</dbReference>
<dbReference type="GO" id="GO:0005886">
    <property type="term" value="C:plasma membrane"/>
    <property type="evidence" value="ECO:0007669"/>
    <property type="project" value="UniProtKB-SubCell"/>
</dbReference>
<proteinExistence type="predicted"/>
<gene>
    <name evidence="17" type="ORF">EV695_0749</name>
</gene>
<feature type="domain" description="Histidine kinase" evidence="15">
    <location>
        <begin position="231"/>
        <end position="446"/>
    </location>
</feature>
<evidence type="ECO:0000256" key="5">
    <source>
        <dbReference type="ARBA" id="ARBA00022553"/>
    </source>
</evidence>
<dbReference type="OrthoDB" id="9804645at2"/>
<dbReference type="Pfam" id="PF00512">
    <property type="entry name" value="HisKA"/>
    <property type="match status" value="1"/>
</dbReference>
<dbReference type="InterPro" id="IPR003594">
    <property type="entry name" value="HATPase_dom"/>
</dbReference>
<dbReference type="Gene3D" id="6.10.340.10">
    <property type="match status" value="1"/>
</dbReference>
<keyword evidence="4" id="KW-1003">Cell membrane</keyword>
<evidence type="ECO:0000256" key="1">
    <source>
        <dbReference type="ARBA" id="ARBA00000085"/>
    </source>
</evidence>
<dbReference type="SUPFAM" id="SSF55874">
    <property type="entry name" value="ATPase domain of HSP90 chaperone/DNA topoisomerase II/histidine kinase"/>
    <property type="match status" value="1"/>
</dbReference>
<keyword evidence="9 17" id="KW-0418">Kinase</keyword>
<sequence length="446" mass="50596">MGRLFWKIFLWFWITLILIGVGASWGTAIYIKNSDDNTQQEYRSRFIDNRVESLRQILYYGGEEAAIEFLENKKLTSRRLDFFVVDGFGNDVLGRPFSVDAPDLNEFESVESIDGVTYRIFTAAPKRAKNISTVSQMYRPFRGSEGVFFLWFAIAILLSSLVCFWLAWYLTKPIKKLQSAAKEFSQGKLDTRVAKEMGGRRDEIADLGRDFDQMATQLQGLITNQKQLLSDISHELRSPLARMHVAIALARKKTGAEVDTEMQRIEYETERLNELVGLSLTLSRLDAGALYPKDDFIDIAELLEAIIADCDFEASSKNKKVILQHSQSWTLNANVELLHRALENIIRNAIRYTKEGTEVTVAITIKDKSHIQISICDRGPGVPEDKLKRLFEPFVRLSEARDRDSGGYGLGLAIAQRSIVFHQGEIVARNRDQGGLCIDIILPVEE</sequence>
<keyword evidence="6" id="KW-0808">Transferase</keyword>
<dbReference type="InterPro" id="IPR004358">
    <property type="entry name" value="Sig_transdc_His_kin-like_C"/>
</dbReference>
<keyword evidence="13 14" id="KW-0472">Membrane</keyword>
<evidence type="ECO:0000256" key="10">
    <source>
        <dbReference type="ARBA" id="ARBA00022840"/>
    </source>
</evidence>
<evidence type="ECO:0000256" key="12">
    <source>
        <dbReference type="ARBA" id="ARBA00023012"/>
    </source>
</evidence>
<evidence type="ECO:0000256" key="3">
    <source>
        <dbReference type="ARBA" id="ARBA00012438"/>
    </source>
</evidence>
<evidence type="ECO:0000259" key="15">
    <source>
        <dbReference type="PROSITE" id="PS50109"/>
    </source>
</evidence>
<dbReference type="PRINTS" id="PR00344">
    <property type="entry name" value="BCTRLSENSOR"/>
</dbReference>
<protein>
    <recommendedName>
        <fullName evidence="3">histidine kinase</fullName>
        <ecNumber evidence="3">2.7.13.3</ecNumber>
    </recommendedName>
</protein>
<evidence type="ECO:0000256" key="2">
    <source>
        <dbReference type="ARBA" id="ARBA00004651"/>
    </source>
</evidence>
<evidence type="ECO:0000256" key="11">
    <source>
        <dbReference type="ARBA" id="ARBA00022989"/>
    </source>
</evidence>
<keyword evidence="5" id="KW-0597">Phosphoprotein</keyword>
<evidence type="ECO:0000256" key="13">
    <source>
        <dbReference type="ARBA" id="ARBA00023136"/>
    </source>
</evidence>
<evidence type="ECO:0000256" key="14">
    <source>
        <dbReference type="SAM" id="Phobius"/>
    </source>
</evidence>
<dbReference type="GO" id="GO:0005524">
    <property type="term" value="F:ATP binding"/>
    <property type="evidence" value="ECO:0007669"/>
    <property type="project" value="UniProtKB-KW"/>
</dbReference>
<keyword evidence="7 14" id="KW-0812">Transmembrane</keyword>
<dbReference type="InterPro" id="IPR003661">
    <property type="entry name" value="HisK_dim/P_dom"/>
</dbReference>